<protein>
    <submittedName>
        <fullName evidence="3">Putative phage gp36 major capsid-like protein</fullName>
    </submittedName>
</protein>
<dbReference type="AlphaFoldDB" id="A0A7W6BR95"/>
<organism evidence="3 4">
    <name type="scientific">Aureimonas phyllosphaerae</name>
    <dbReference type="NCBI Taxonomy" id="1166078"/>
    <lineage>
        <taxon>Bacteria</taxon>
        <taxon>Pseudomonadati</taxon>
        <taxon>Pseudomonadota</taxon>
        <taxon>Alphaproteobacteria</taxon>
        <taxon>Hyphomicrobiales</taxon>
        <taxon>Aurantimonadaceae</taxon>
        <taxon>Aureimonas</taxon>
    </lineage>
</organism>
<comment type="caution">
    <text evidence="3">The sequence shown here is derived from an EMBL/GenBank/DDBJ whole genome shotgun (WGS) entry which is preliminary data.</text>
</comment>
<feature type="coiled-coil region" evidence="1">
    <location>
        <begin position="70"/>
        <end position="111"/>
    </location>
</feature>
<sequence>MANSASEEIGVSLRQSVSEHAGSGRTDGGFVLVSNNDRSGAARDWSAALDLVREASEAIRIRDERATEMEIEHRLDAERASEEIRSLQEQLDEAEVRLAETEARVRLAEARAAEAETWLAKMHDTIVGSFGQVLSSEDSAEAELRAALASGRLGIDE</sequence>
<dbReference type="SUPFAM" id="SSF57997">
    <property type="entry name" value="Tropomyosin"/>
    <property type="match status" value="1"/>
</dbReference>
<evidence type="ECO:0000256" key="2">
    <source>
        <dbReference type="SAM" id="MobiDB-lite"/>
    </source>
</evidence>
<dbReference type="RefSeq" id="WP_139224596.1">
    <property type="nucleotide sequence ID" value="NZ_FOOA01000005.1"/>
</dbReference>
<evidence type="ECO:0000256" key="1">
    <source>
        <dbReference type="SAM" id="Coils"/>
    </source>
</evidence>
<keyword evidence="4" id="KW-1185">Reference proteome</keyword>
<keyword evidence="1" id="KW-0175">Coiled coil</keyword>
<name>A0A7W6BR95_9HYPH</name>
<evidence type="ECO:0000313" key="4">
    <source>
        <dbReference type="Proteomes" id="UP000531216"/>
    </source>
</evidence>
<reference evidence="3 4" key="1">
    <citation type="submission" date="2020-08" db="EMBL/GenBank/DDBJ databases">
        <title>Genomic Encyclopedia of Type Strains, Phase IV (KMG-IV): sequencing the most valuable type-strain genomes for metagenomic binning, comparative biology and taxonomic classification.</title>
        <authorList>
            <person name="Goeker M."/>
        </authorList>
    </citation>
    <scope>NUCLEOTIDE SEQUENCE [LARGE SCALE GENOMIC DNA]</scope>
    <source>
        <strain evidence="3 4">DSM 25024</strain>
    </source>
</reference>
<gene>
    <name evidence="3" type="ORF">GGR05_002762</name>
</gene>
<feature type="region of interest" description="Disordered" evidence="2">
    <location>
        <begin position="1"/>
        <end position="30"/>
    </location>
</feature>
<dbReference type="OrthoDB" id="7908717at2"/>
<evidence type="ECO:0000313" key="3">
    <source>
        <dbReference type="EMBL" id="MBB3936608.1"/>
    </source>
</evidence>
<dbReference type="EMBL" id="JACIDO010000005">
    <property type="protein sequence ID" value="MBB3936608.1"/>
    <property type="molecule type" value="Genomic_DNA"/>
</dbReference>
<proteinExistence type="predicted"/>
<dbReference type="Proteomes" id="UP000531216">
    <property type="component" value="Unassembled WGS sequence"/>
</dbReference>
<accession>A0A7W6BR95</accession>